<dbReference type="GO" id="GO:0009450">
    <property type="term" value="P:gamma-aminobutyric acid catabolic process"/>
    <property type="evidence" value="ECO:0007669"/>
    <property type="project" value="TreeGrafter"/>
</dbReference>
<reference evidence="7" key="1">
    <citation type="submission" date="2017-09" db="EMBL/GenBank/DDBJ databases">
        <authorList>
            <person name="Sela D.A."/>
            <person name="Albert K."/>
        </authorList>
    </citation>
    <scope>NUCLEOTIDE SEQUENCE [LARGE SCALE GENOMIC DNA]</scope>
    <source>
        <strain evidence="7">UMA51805</strain>
    </source>
</reference>
<evidence type="ECO:0000256" key="2">
    <source>
        <dbReference type="ARBA" id="ARBA00023002"/>
    </source>
</evidence>
<comment type="similarity">
    <text evidence="1 4">Belongs to the aldehyde dehydrogenase family.</text>
</comment>
<dbReference type="RefSeq" id="WP_107043315.1">
    <property type="nucleotide sequence ID" value="NZ_NWTX01000001.1"/>
</dbReference>
<dbReference type="GO" id="GO:0004777">
    <property type="term" value="F:succinate-semialdehyde dehydrogenase (NAD+) activity"/>
    <property type="evidence" value="ECO:0007669"/>
    <property type="project" value="TreeGrafter"/>
</dbReference>
<name>A0A2T3GD59_9BIFI</name>
<dbReference type="PANTHER" id="PTHR43353:SF5">
    <property type="entry name" value="SUCCINATE-SEMIALDEHYDE DEHYDROGENASE, MITOCHONDRIAL"/>
    <property type="match status" value="1"/>
</dbReference>
<dbReference type="Pfam" id="PF00171">
    <property type="entry name" value="Aldedh"/>
    <property type="match status" value="1"/>
</dbReference>
<protein>
    <submittedName>
        <fullName evidence="6">NAD-dependent succinate-semialdehyde dehydrogenase</fullName>
    </submittedName>
</protein>
<feature type="active site" evidence="3">
    <location>
        <position position="260"/>
    </location>
</feature>
<dbReference type="InterPro" id="IPR029510">
    <property type="entry name" value="Ald_DH_CS_GLU"/>
</dbReference>
<evidence type="ECO:0000313" key="6">
    <source>
        <dbReference type="EMBL" id="PST47417.1"/>
    </source>
</evidence>
<dbReference type="InterPro" id="IPR015590">
    <property type="entry name" value="Aldehyde_DH_dom"/>
</dbReference>
<evidence type="ECO:0000256" key="4">
    <source>
        <dbReference type="RuleBase" id="RU003345"/>
    </source>
</evidence>
<dbReference type="InterPro" id="IPR050740">
    <property type="entry name" value="Aldehyde_DH_Superfamily"/>
</dbReference>
<keyword evidence="2 4" id="KW-0560">Oxidoreductase</keyword>
<accession>A0A2T3GD59</accession>
<dbReference type="EMBL" id="NWTX01000001">
    <property type="protein sequence ID" value="PST47417.1"/>
    <property type="molecule type" value="Genomic_DNA"/>
</dbReference>
<feature type="domain" description="Aldehyde dehydrogenase" evidence="5">
    <location>
        <begin position="24"/>
        <end position="482"/>
    </location>
</feature>
<organism evidence="6 7">
    <name type="scientific">Bifidobacterium callitrichos</name>
    <dbReference type="NCBI Taxonomy" id="762209"/>
    <lineage>
        <taxon>Bacteria</taxon>
        <taxon>Bacillati</taxon>
        <taxon>Actinomycetota</taxon>
        <taxon>Actinomycetes</taxon>
        <taxon>Bifidobacteriales</taxon>
        <taxon>Bifidobacteriaceae</taxon>
        <taxon>Bifidobacterium</taxon>
    </lineage>
</organism>
<dbReference type="InterPro" id="IPR016162">
    <property type="entry name" value="Ald_DH_N"/>
</dbReference>
<dbReference type="FunFam" id="3.40.605.10:FF:000007">
    <property type="entry name" value="NAD/NADP-dependent betaine aldehyde dehydrogenase"/>
    <property type="match status" value="1"/>
</dbReference>
<dbReference type="Gene3D" id="3.40.605.10">
    <property type="entry name" value="Aldehyde Dehydrogenase, Chain A, domain 1"/>
    <property type="match status" value="1"/>
</dbReference>
<evidence type="ECO:0000256" key="3">
    <source>
        <dbReference type="PROSITE-ProRule" id="PRU10007"/>
    </source>
</evidence>
<dbReference type="PANTHER" id="PTHR43353">
    <property type="entry name" value="SUCCINATE-SEMIALDEHYDE DEHYDROGENASE, MITOCHONDRIAL"/>
    <property type="match status" value="1"/>
</dbReference>
<dbReference type="FunFam" id="3.40.309.10:FF:000004">
    <property type="entry name" value="Succinate-semialdehyde dehydrogenase I"/>
    <property type="match status" value="1"/>
</dbReference>
<reference evidence="6 7" key="2">
    <citation type="submission" date="2018-03" db="EMBL/GenBank/DDBJ databases">
        <title>The comparative genomics of Bifidobacterium callitrichos reflects dietary carbohydrate utilization within the common marmoset gut.</title>
        <authorList>
            <person name="Rani A."/>
        </authorList>
    </citation>
    <scope>NUCLEOTIDE SEQUENCE [LARGE SCALE GENOMIC DNA]</scope>
    <source>
        <strain evidence="6 7">UMA51805</strain>
    </source>
</reference>
<dbReference type="Gene3D" id="3.40.309.10">
    <property type="entry name" value="Aldehyde Dehydrogenase, Chain A, domain 2"/>
    <property type="match status" value="1"/>
</dbReference>
<dbReference type="PROSITE" id="PS00070">
    <property type="entry name" value="ALDEHYDE_DEHYDR_CYS"/>
    <property type="match status" value="1"/>
</dbReference>
<dbReference type="InterPro" id="IPR016161">
    <property type="entry name" value="Ald_DH/histidinol_DH"/>
</dbReference>
<dbReference type="Proteomes" id="UP000240228">
    <property type="component" value="Unassembled WGS sequence"/>
</dbReference>
<dbReference type="InterPro" id="IPR016163">
    <property type="entry name" value="Ald_DH_C"/>
</dbReference>
<proteinExistence type="inferred from homology"/>
<keyword evidence="7" id="KW-1185">Reference proteome</keyword>
<sequence>MTWTNNVTTLLPAEGETLFIDGAWQPTGSRATFAVDNPADGATLFQVSDGTVEDATRALASADDAAEAWAATSPAERRRVLETAYDAVMDHKEIFAELMTREMGKTYKEALGEVNYGAGFLKWFAEEAMRAYGRTFHLPDGRKGLVTHDPVGPCYLVTPWNFPLAMGTRKIGPALAAGDTMVVKPASATPLTTIALIEVLRQAGVPAGVVNLVTSKHSTAISNTLLDDPRLRKISFTGSTSVGKALMARATNQVLRTSMELGGNAPFVVFDDADVDKAVEGVLLAKFRNNGQACTAANRILVQNGIAPAFVAKLKAAVEDFTVGDGMDEGTDVSALINERAVERMERIVADAVDHGATLVVGGHRDGHGPCFFEPTVLDNVPRDAEVFTDEIFGPVLPISRFDTDEEGMAAANDTIYGLAFYAFTTSIARSEWVQRHAQAGVLAINSGVLSDASVPFGGVKQSGIGREGGAEGIYEYMNTKYTLIVP</sequence>
<dbReference type="PROSITE" id="PS00687">
    <property type="entry name" value="ALDEHYDE_DEHYDR_GLU"/>
    <property type="match status" value="1"/>
</dbReference>
<evidence type="ECO:0000256" key="1">
    <source>
        <dbReference type="ARBA" id="ARBA00009986"/>
    </source>
</evidence>
<dbReference type="AlphaFoldDB" id="A0A2T3GD59"/>
<dbReference type="CDD" id="cd07103">
    <property type="entry name" value="ALDH_F5_SSADH_GabD"/>
    <property type="match status" value="1"/>
</dbReference>
<comment type="caution">
    <text evidence="6">The sequence shown here is derived from an EMBL/GenBank/DDBJ whole genome shotgun (WGS) entry which is preliminary data.</text>
</comment>
<gene>
    <name evidence="6" type="ORF">CPA40_00940</name>
</gene>
<evidence type="ECO:0000259" key="5">
    <source>
        <dbReference type="Pfam" id="PF00171"/>
    </source>
</evidence>
<dbReference type="InterPro" id="IPR016160">
    <property type="entry name" value="Ald_DH_CS_CYS"/>
</dbReference>
<evidence type="ECO:0000313" key="7">
    <source>
        <dbReference type="Proteomes" id="UP000240228"/>
    </source>
</evidence>
<dbReference type="FunFam" id="3.40.605.10:FF:000026">
    <property type="entry name" value="Aldehyde dehydrogenase, putative"/>
    <property type="match status" value="1"/>
</dbReference>
<dbReference type="SUPFAM" id="SSF53720">
    <property type="entry name" value="ALDH-like"/>
    <property type="match status" value="1"/>
</dbReference>